<organism evidence="1 2">
    <name type="scientific">Thelephora ganbajun</name>
    <name type="common">Ganba fungus</name>
    <dbReference type="NCBI Taxonomy" id="370292"/>
    <lineage>
        <taxon>Eukaryota</taxon>
        <taxon>Fungi</taxon>
        <taxon>Dikarya</taxon>
        <taxon>Basidiomycota</taxon>
        <taxon>Agaricomycotina</taxon>
        <taxon>Agaricomycetes</taxon>
        <taxon>Thelephorales</taxon>
        <taxon>Thelephoraceae</taxon>
        <taxon>Thelephora</taxon>
    </lineage>
</organism>
<reference evidence="1" key="1">
    <citation type="submission" date="2019-10" db="EMBL/GenBank/DDBJ databases">
        <authorList>
            <consortium name="DOE Joint Genome Institute"/>
            <person name="Kuo A."/>
            <person name="Miyauchi S."/>
            <person name="Kiss E."/>
            <person name="Drula E."/>
            <person name="Kohler A."/>
            <person name="Sanchez-Garcia M."/>
            <person name="Andreopoulos B."/>
            <person name="Barry K.W."/>
            <person name="Bonito G."/>
            <person name="Buee M."/>
            <person name="Carver A."/>
            <person name="Chen C."/>
            <person name="Cichocki N."/>
            <person name="Clum A."/>
            <person name="Culley D."/>
            <person name="Crous P.W."/>
            <person name="Fauchery L."/>
            <person name="Girlanda M."/>
            <person name="Hayes R."/>
            <person name="Keri Z."/>
            <person name="Labutti K."/>
            <person name="Lipzen A."/>
            <person name="Lombard V."/>
            <person name="Magnuson J."/>
            <person name="Maillard F."/>
            <person name="Morin E."/>
            <person name="Murat C."/>
            <person name="Nolan M."/>
            <person name="Ohm R."/>
            <person name="Pangilinan J."/>
            <person name="Pereira M."/>
            <person name="Perotto S."/>
            <person name="Peter M."/>
            <person name="Riley R."/>
            <person name="Sitrit Y."/>
            <person name="Stielow B."/>
            <person name="Szollosi G."/>
            <person name="Zifcakova L."/>
            <person name="Stursova M."/>
            <person name="Spatafora J.W."/>
            <person name="Tedersoo L."/>
            <person name="Vaario L.-M."/>
            <person name="Yamada A."/>
            <person name="Yan M."/>
            <person name="Wang P."/>
            <person name="Xu J."/>
            <person name="Bruns T."/>
            <person name="Baldrian P."/>
            <person name="Vilgalys R."/>
            <person name="Henrissat B."/>
            <person name="Grigoriev I.V."/>
            <person name="Hibbett D."/>
            <person name="Nagy L.G."/>
            <person name="Martin F.M."/>
        </authorList>
    </citation>
    <scope>NUCLEOTIDE SEQUENCE</scope>
    <source>
        <strain evidence="1">P2</strain>
    </source>
</reference>
<accession>A0ACB6ZGN4</accession>
<sequence>MAEEVRTPEDNEKLKVLEELLVSMGILVGPNSKLGLVCSAACLNYPVEPPKMNRRCPLSGWEMREGYGLRVLRKEMNERQSRLKQAEREERKKKERTKCGEGPTPDGEAKDLSTTLKKKRGTQKRKKYAPKGECDDSSTSPQKKRRDKGAARKTSKTNGWGGSMGTVLEPTMRDLTIEDSGSETEYNRIRNQTHSNAIFSSMYDC</sequence>
<reference evidence="1" key="2">
    <citation type="journal article" date="2020" name="Nat. Commun.">
        <title>Large-scale genome sequencing of mycorrhizal fungi provides insights into the early evolution of symbiotic traits.</title>
        <authorList>
            <person name="Miyauchi S."/>
            <person name="Kiss E."/>
            <person name="Kuo A."/>
            <person name="Drula E."/>
            <person name="Kohler A."/>
            <person name="Sanchez-Garcia M."/>
            <person name="Morin E."/>
            <person name="Andreopoulos B."/>
            <person name="Barry K.W."/>
            <person name="Bonito G."/>
            <person name="Buee M."/>
            <person name="Carver A."/>
            <person name="Chen C."/>
            <person name="Cichocki N."/>
            <person name="Clum A."/>
            <person name="Culley D."/>
            <person name="Crous P.W."/>
            <person name="Fauchery L."/>
            <person name="Girlanda M."/>
            <person name="Hayes R.D."/>
            <person name="Keri Z."/>
            <person name="LaButti K."/>
            <person name="Lipzen A."/>
            <person name="Lombard V."/>
            <person name="Magnuson J."/>
            <person name="Maillard F."/>
            <person name="Murat C."/>
            <person name="Nolan M."/>
            <person name="Ohm R.A."/>
            <person name="Pangilinan J."/>
            <person name="Pereira M.F."/>
            <person name="Perotto S."/>
            <person name="Peter M."/>
            <person name="Pfister S."/>
            <person name="Riley R."/>
            <person name="Sitrit Y."/>
            <person name="Stielow J.B."/>
            <person name="Szollosi G."/>
            <person name="Zifcakova L."/>
            <person name="Stursova M."/>
            <person name="Spatafora J.W."/>
            <person name="Tedersoo L."/>
            <person name="Vaario L.M."/>
            <person name="Yamada A."/>
            <person name="Yan M."/>
            <person name="Wang P."/>
            <person name="Xu J."/>
            <person name="Bruns T."/>
            <person name="Baldrian P."/>
            <person name="Vilgalys R."/>
            <person name="Dunand C."/>
            <person name="Henrissat B."/>
            <person name="Grigoriev I.V."/>
            <person name="Hibbett D."/>
            <person name="Nagy L.G."/>
            <person name="Martin F.M."/>
        </authorList>
    </citation>
    <scope>NUCLEOTIDE SEQUENCE</scope>
    <source>
        <strain evidence="1">P2</strain>
    </source>
</reference>
<dbReference type="Proteomes" id="UP000886501">
    <property type="component" value="Unassembled WGS sequence"/>
</dbReference>
<protein>
    <submittedName>
        <fullName evidence="1">Uncharacterized protein</fullName>
    </submittedName>
</protein>
<proteinExistence type="predicted"/>
<dbReference type="EMBL" id="MU118008">
    <property type="protein sequence ID" value="KAF9648729.1"/>
    <property type="molecule type" value="Genomic_DNA"/>
</dbReference>
<keyword evidence="2" id="KW-1185">Reference proteome</keyword>
<evidence type="ECO:0000313" key="2">
    <source>
        <dbReference type="Proteomes" id="UP000886501"/>
    </source>
</evidence>
<gene>
    <name evidence="1" type="ORF">BDM02DRAFT_3114881</name>
</gene>
<comment type="caution">
    <text evidence="1">The sequence shown here is derived from an EMBL/GenBank/DDBJ whole genome shotgun (WGS) entry which is preliminary data.</text>
</comment>
<evidence type="ECO:0000313" key="1">
    <source>
        <dbReference type="EMBL" id="KAF9648729.1"/>
    </source>
</evidence>
<name>A0ACB6ZGN4_THEGA</name>